<proteinExistence type="predicted"/>
<evidence type="ECO:0000256" key="1">
    <source>
        <dbReference type="SAM" id="MobiDB-lite"/>
    </source>
</evidence>
<dbReference type="EMBL" id="JANPWB010000004">
    <property type="protein sequence ID" value="KAJ1192320.1"/>
    <property type="molecule type" value="Genomic_DNA"/>
</dbReference>
<accession>A0AAV7UTB0</accession>
<evidence type="ECO:0000313" key="2">
    <source>
        <dbReference type="EMBL" id="KAJ1192320.1"/>
    </source>
</evidence>
<evidence type="ECO:0000313" key="3">
    <source>
        <dbReference type="Proteomes" id="UP001066276"/>
    </source>
</evidence>
<dbReference type="Proteomes" id="UP001066276">
    <property type="component" value="Chromosome 2_2"/>
</dbReference>
<reference evidence="2" key="1">
    <citation type="journal article" date="2022" name="bioRxiv">
        <title>Sequencing and chromosome-scale assembly of the giantPleurodeles waltlgenome.</title>
        <authorList>
            <person name="Brown T."/>
            <person name="Elewa A."/>
            <person name="Iarovenko S."/>
            <person name="Subramanian E."/>
            <person name="Araus A.J."/>
            <person name="Petzold A."/>
            <person name="Susuki M."/>
            <person name="Suzuki K.-i.T."/>
            <person name="Hayashi T."/>
            <person name="Toyoda A."/>
            <person name="Oliveira C."/>
            <person name="Osipova E."/>
            <person name="Leigh N.D."/>
            <person name="Simon A."/>
            <person name="Yun M.H."/>
        </authorList>
    </citation>
    <scope>NUCLEOTIDE SEQUENCE</scope>
    <source>
        <strain evidence="2">20211129_DDA</strain>
        <tissue evidence="2">Liver</tissue>
    </source>
</reference>
<keyword evidence="3" id="KW-1185">Reference proteome</keyword>
<comment type="caution">
    <text evidence="2">The sequence shown here is derived from an EMBL/GenBank/DDBJ whole genome shotgun (WGS) entry which is preliminary data.</text>
</comment>
<organism evidence="2 3">
    <name type="scientific">Pleurodeles waltl</name>
    <name type="common">Iberian ribbed newt</name>
    <dbReference type="NCBI Taxonomy" id="8319"/>
    <lineage>
        <taxon>Eukaryota</taxon>
        <taxon>Metazoa</taxon>
        <taxon>Chordata</taxon>
        <taxon>Craniata</taxon>
        <taxon>Vertebrata</taxon>
        <taxon>Euteleostomi</taxon>
        <taxon>Amphibia</taxon>
        <taxon>Batrachia</taxon>
        <taxon>Caudata</taxon>
        <taxon>Salamandroidea</taxon>
        <taxon>Salamandridae</taxon>
        <taxon>Pleurodelinae</taxon>
        <taxon>Pleurodeles</taxon>
    </lineage>
</organism>
<sequence>MFGSPGGTPMSTLYACTEEHACVIRTEPSSETARKRKGTAGREEEVVRMRIKPREEGVGEGREETRVVEDMKEDRKPDHGPAQKNRKAEEKSRESRKASHVPGGTWL</sequence>
<protein>
    <submittedName>
        <fullName evidence="2">Uncharacterized protein</fullName>
    </submittedName>
</protein>
<name>A0AAV7UTB0_PLEWA</name>
<feature type="region of interest" description="Disordered" evidence="1">
    <location>
        <begin position="23"/>
        <end position="107"/>
    </location>
</feature>
<gene>
    <name evidence="2" type="ORF">NDU88_001631</name>
</gene>
<dbReference type="AlphaFoldDB" id="A0AAV7UTB0"/>
<feature type="compositionally biased region" description="Basic and acidic residues" evidence="1">
    <location>
        <begin position="40"/>
        <end position="97"/>
    </location>
</feature>